<dbReference type="InterPro" id="IPR013767">
    <property type="entry name" value="PAS_fold"/>
</dbReference>
<dbReference type="GO" id="GO:0046983">
    <property type="term" value="F:protein dimerization activity"/>
    <property type="evidence" value="ECO:0007669"/>
    <property type="project" value="InterPro"/>
</dbReference>
<evidence type="ECO:0000256" key="2">
    <source>
        <dbReference type="ARBA" id="ARBA00023242"/>
    </source>
</evidence>
<feature type="region of interest" description="Disordered" evidence="3">
    <location>
        <begin position="1"/>
        <end position="23"/>
    </location>
</feature>
<organism evidence="6 7">
    <name type="scientific">Steinernema carpocapsae</name>
    <name type="common">Entomopathogenic nematode</name>
    <dbReference type="NCBI Taxonomy" id="34508"/>
    <lineage>
        <taxon>Eukaryota</taxon>
        <taxon>Metazoa</taxon>
        <taxon>Ecdysozoa</taxon>
        <taxon>Nematoda</taxon>
        <taxon>Chromadorea</taxon>
        <taxon>Rhabditida</taxon>
        <taxon>Tylenchina</taxon>
        <taxon>Panagrolaimomorpha</taxon>
        <taxon>Strongyloidoidea</taxon>
        <taxon>Steinernematidae</taxon>
        <taxon>Steinernema</taxon>
    </lineage>
</organism>
<reference evidence="6 7" key="1">
    <citation type="journal article" date="2015" name="Genome Biol.">
        <title>Comparative genomics of Steinernema reveals deeply conserved gene regulatory networks.</title>
        <authorList>
            <person name="Dillman A.R."/>
            <person name="Macchietto M."/>
            <person name="Porter C.F."/>
            <person name="Rogers A."/>
            <person name="Williams B."/>
            <person name="Antoshechkin I."/>
            <person name="Lee M.M."/>
            <person name="Goodwin Z."/>
            <person name="Lu X."/>
            <person name="Lewis E.E."/>
            <person name="Goodrich-Blair H."/>
            <person name="Stock S.P."/>
            <person name="Adams B.J."/>
            <person name="Sternberg P.W."/>
            <person name="Mortazavi A."/>
        </authorList>
    </citation>
    <scope>NUCLEOTIDE SEQUENCE [LARGE SCALE GENOMIC DNA]</scope>
    <source>
        <strain evidence="6 7">ALL</strain>
    </source>
</reference>
<evidence type="ECO:0000259" key="4">
    <source>
        <dbReference type="PROSITE" id="PS50112"/>
    </source>
</evidence>
<dbReference type="SUPFAM" id="SSF55785">
    <property type="entry name" value="PYP-like sensor domain (PAS domain)"/>
    <property type="match status" value="1"/>
</dbReference>
<evidence type="ECO:0000256" key="1">
    <source>
        <dbReference type="ARBA" id="ARBA00023108"/>
    </source>
</evidence>
<dbReference type="GO" id="GO:0032922">
    <property type="term" value="P:circadian regulation of gene expression"/>
    <property type="evidence" value="ECO:0007669"/>
    <property type="project" value="InterPro"/>
</dbReference>
<dbReference type="Proteomes" id="UP000298663">
    <property type="component" value="Unassembled WGS sequence"/>
</dbReference>
<reference evidence="6 7" key="2">
    <citation type="journal article" date="2019" name="G3 (Bethesda)">
        <title>Hybrid Assembly of the Genome of the Entomopathogenic Nematode Steinernema carpocapsae Identifies the X-Chromosome.</title>
        <authorList>
            <person name="Serra L."/>
            <person name="Macchietto M."/>
            <person name="Macias-Munoz A."/>
            <person name="McGill C.J."/>
            <person name="Rodriguez I.M."/>
            <person name="Rodriguez B."/>
            <person name="Murad R."/>
            <person name="Mortazavi A."/>
        </authorList>
    </citation>
    <scope>NUCLEOTIDE SEQUENCE [LARGE SCALE GENOMIC DNA]</scope>
    <source>
        <strain evidence="6 7">ALL</strain>
    </source>
</reference>
<keyword evidence="1" id="KW-0090">Biological rhythms</keyword>
<dbReference type="AlphaFoldDB" id="A0A4U5N5L4"/>
<dbReference type="OrthoDB" id="411251at2759"/>
<dbReference type="SMART" id="SM00091">
    <property type="entry name" value="PAS"/>
    <property type="match status" value="2"/>
</dbReference>
<dbReference type="PANTHER" id="PTHR46055:SF3">
    <property type="entry name" value="CIRCADIAN LOCOMOTER OUTPUT CYCLES PROTEIN KAPUT"/>
    <property type="match status" value="1"/>
</dbReference>
<dbReference type="PANTHER" id="PTHR46055">
    <property type="entry name" value="CIRCADIAN LOCOMOTER OUTPUT CYCLES PROTEIN KAPUT"/>
    <property type="match status" value="1"/>
</dbReference>
<dbReference type="PROSITE" id="PS50112">
    <property type="entry name" value="PAS"/>
    <property type="match status" value="1"/>
</dbReference>
<comment type="caution">
    <text evidence="6">The sequence shown here is derived from an EMBL/GenBank/DDBJ whole genome shotgun (WGS) entry which is preliminary data.</text>
</comment>
<dbReference type="STRING" id="34508.A0A4U5N5L4"/>
<feature type="domain" description="PAS" evidence="4">
    <location>
        <begin position="248"/>
        <end position="295"/>
    </location>
</feature>
<evidence type="ECO:0008006" key="8">
    <source>
        <dbReference type="Google" id="ProtNLM"/>
    </source>
</evidence>
<evidence type="ECO:0000259" key="5">
    <source>
        <dbReference type="PROSITE" id="PS50888"/>
    </source>
</evidence>
<proteinExistence type="predicted"/>
<feature type="domain" description="BHLH" evidence="5">
    <location>
        <begin position="18"/>
        <end position="68"/>
    </location>
</feature>
<dbReference type="InterPro" id="IPR047230">
    <property type="entry name" value="CLOCK-like"/>
</dbReference>
<dbReference type="InterPro" id="IPR011598">
    <property type="entry name" value="bHLH_dom"/>
</dbReference>
<dbReference type="InterPro" id="IPR000014">
    <property type="entry name" value="PAS"/>
</dbReference>
<sequence>MDIGDVPETPTTSMGRSAKRRLRNECEKRRRDSFNRFINELTDIVADGDRKMDKSNVLLKAIEFLKDRQAKLEEQDTMASEKLRCGSAEESHLCRALNCLPHHLIRTQMDILEAGMFCLSENGEILHASPPFASLLGATCPNVQSKSMFSQLPTDAAEKLRKFLARSEAKIADKGRTFQITVSAMELTGKWARIAFDRGKPAEENDERNVGEEREVFVGVARSSGVLPTREFALDNISSVHLPGGVAFTFTYNGEFSCISADESGVSLLGYSVIDIVGSSGYNFIHEDDLESVAESHNSLGTFLGRPSPPLTDAVQQLHLGQVLRFPDS</sequence>
<dbReference type="GO" id="GO:0000978">
    <property type="term" value="F:RNA polymerase II cis-regulatory region sequence-specific DNA binding"/>
    <property type="evidence" value="ECO:0007669"/>
    <property type="project" value="TreeGrafter"/>
</dbReference>
<dbReference type="Gene3D" id="3.30.450.20">
    <property type="entry name" value="PAS domain"/>
    <property type="match status" value="1"/>
</dbReference>
<dbReference type="PROSITE" id="PS50888">
    <property type="entry name" value="BHLH"/>
    <property type="match status" value="1"/>
</dbReference>
<dbReference type="Pfam" id="PF00010">
    <property type="entry name" value="HLH"/>
    <property type="match status" value="1"/>
</dbReference>
<dbReference type="SUPFAM" id="SSF47459">
    <property type="entry name" value="HLH, helix-loop-helix DNA-binding domain"/>
    <property type="match status" value="1"/>
</dbReference>
<dbReference type="InterPro" id="IPR036638">
    <property type="entry name" value="HLH_DNA-bd_sf"/>
</dbReference>
<evidence type="ECO:0000313" key="6">
    <source>
        <dbReference type="EMBL" id="TKR77572.1"/>
    </source>
</evidence>
<dbReference type="InterPro" id="IPR035965">
    <property type="entry name" value="PAS-like_dom_sf"/>
</dbReference>
<gene>
    <name evidence="6" type="ORF">L596_018517</name>
</gene>
<dbReference type="Gene3D" id="4.10.280.10">
    <property type="entry name" value="Helix-loop-helix DNA-binding domain"/>
    <property type="match status" value="1"/>
</dbReference>
<accession>A0A4U5N5L4</accession>
<protein>
    <recommendedName>
        <fullName evidence="8">BHLH domain-containing protein</fullName>
    </recommendedName>
</protein>
<dbReference type="SMART" id="SM00353">
    <property type="entry name" value="HLH"/>
    <property type="match status" value="1"/>
</dbReference>
<name>A0A4U5N5L4_STECR</name>
<keyword evidence="2" id="KW-0539">Nucleus</keyword>
<dbReference type="EMBL" id="AZBU02000005">
    <property type="protein sequence ID" value="TKR77572.1"/>
    <property type="molecule type" value="Genomic_DNA"/>
</dbReference>
<dbReference type="GO" id="GO:1990513">
    <property type="term" value="C:CLOCK-BMAL transcription complex"/>
    <property type="evidence" value="ECO:0007669"/>
    <property type="project" value="TreeGrafter"/>
</dbReference>
<dbReference type="GO" id="GO:0000981">
    <property type="term" value="F:DNA-binding transcription factor activity, RNA polymerase II-specific"/>
    <property type="evidence" value="ECO:0007669"/>
    <property type="project" value="InterPro"/>
</dbReference>
<evidence type="ECO:0000313" key="7">
    <source>
        <dbReference type="Proteomes" id="UP000298663"/>
    </source>
</evidence>
<keyword evidence="7" id="KW-1185">Reference proteome</keyword>
<evidence type="ECO:0000256" key="3">
    <source>
        <dbReference type="SAM" id="MobiDB-lite"/>
    </source>
</evidence>
<dbReference type="CDD" id="cd00130">
    <property type="entry name" value="PAS"/>
    <property type="match status" value="2"/>
</dbReference>
<dbReference type="Pfam" id="PF00989">
    <property type="entry name" value="PAS"/>
    <property type="match status" value="1"/>
</dbReference>